<dbReference type="OrthoDB" id="3163292at2759"/>
<keyword evidence="2" id="KW-1185">Reference proteome</keyword>
<dbReference type="GeneID" id="39593287"/>
<sequence>MMRTLAHHVHLLITTMSEARQPILVATAKSSLEFLAAEVGKNARYICRTICGMITWAAVLLLRLDREESMALIRDVALSMAPCGDGRFDLTYAHFYGSFLLGLCQDGVGPSTSPESALNPAMSVGSALPEHIATPLESIANPTMSLVSPLLQQPSSSTSTQIALPQLGGGVTDQQQQQQHPSDPINLFLGLDTGFDFALPWEGQQGIVGTEHEAVAVSPPLEWLFNDSVASGVGLSDGTVGQMWAYGLGWPNGGPSGQGM</sequence>
<accession>A0A427XR04</accession>
<dbReference type="EMBL" id="RSCE01000007">
    <property type="protein sequence ID" value="RSH81302.1"/>
    <property type="molecule type" value="Genomic_DNA"/>
</dbReference>
<dbReference type="Proteomes" id="UP000279236">
    <property type="component" value="Unassembled WGS sequence"/>
</dbReference>
<proteinExistence type="predicted"/>
<evidence type="ECO:0000313" key="2">
    <source>
        <dbReference type="Proteomes" id="UP000279236"/>
    </source>
</evidence>
<organism evidence="1 2">
    <name type="scientific">Apiotrichum porosum</name>
    <dbReference type="NCBI Taxonomy" id="105984"/>
    <lineage>
        <taxon>Eukaryota</taxon>
        <taxon>Fungi</taxon>
        <taxon>Dikarya</taxon>
        <taxon>Basidiomycota</taxon>
        <taxon>Agaricomycotina</taxon>
        <taxon>Tremellomycetes</taxon>
        <taxon>Trichosporonales</taxon>
        <taxon>Trichosporonaceae</taxon>
        <taxon>Apiotrichum</taxon>
    </lineage>
</organism>
<protein>
    <submittedName>
        <fullName evidence="1">Uncharacterized protein</fullName>
    </submittedName>
</protein>
<dbReference type="AlphaFoldDB" id="A0A427XR04"/>
<evidence type="ECO:0000313" key="1">
    <source>
        <dbReference type="EMBL" id="RSH81302.1"/>
    </source>
</evidence>
<name>A0A427XR04_9TREE</name>
<comment type="caution">
    <text evidence="1">The sequence shown here is derived from an EMBL/GenBank/DDBJ whole genome shotgun (WGS) entry which is preliminary data.</text>
</comment>
<reference evidence="1 2" key="1">
    <citation type="submission" date="2018-11" db="EMBL/GenBank/DDBJ databases">
        <title>Genome sequence of Apiotrichum porosum DSM 27194.</title>
        <authorList>
            <person name="Aliyu H."/>
            <person name="Gorte O."/>
            <person name="Ochsenreither K."/>
        </authorList>
    </citation>
    <scope>NUCLEOTIDE SEQUENCE [LARGE SCALE GENOMIC DNA]</scope>
    <source>
        <strain evidence="1 2">DSM 27194</strain>
    </source>
</reference>
<gene>
    <name evidence="1" type="ORF">EHS24_008744</name>
</gene>
<dbReference type="RefSeq" id="XP_028476021.1">
    <property type="nucleotide sequence ID" value="XM_028624047.1"/>
</dbReference>